<evidence type="ECO:0000313" key="2">
    <source>
        <dbReference type="EMBL" id="GJN89542.1"/>
    </source>
</evidence>
<reference evidence="2 3" key="1">
    <citation type="submission" date="2021-12" db="EMBL/GenBank/DDBJ databases">
        <title>High titer production of polyol ester of fatty acids by Rhodotorula paludigena BS15 towards product separation-free biomass refinery.</title>
        <authorList>
            <person name="Mano J."/>
            <person name="Ono H."/>
            <person name="Tanaka T."/>
            <person name="Naito K."/>
            <person name="Sushida H."/>
            <person name="Ike M."/>
            <person name="Tokuyasu K."/>
            <person name="Kitaoka M."/>
        </authorList>
    </citation>
    <scope>NUCLEOTIDE SEQUENCE [LARGE SCALE GENOMIC DNA]</scope>
    <source>
        <strain evidence="2 3">BS15</strain>
    </source>
</reference>
<dbReference type="EMBL" id="BQKY01000005">
    <property type="protein sequence ID" value="GJN89542.1"/>
    <property type="molecule type" value="Genomic_DNA"/>
</dbReference>
<evidence type="ECO:0000256" key="1">
    <source>
        <dbReference type="SAM" id="MobiDB-lite"/>
    </source>
</evidence>
<evidence type="ECO:0000313" key="3">
    <source>
        <dbReference type="Proteomes" id="UP001342314"/>
    </source>
</evidence>
<sequence>MINPQGDRFYSAYPGGSNRVSTASSVDQRSWTHSRGPSTSSNFSVSTAASSIPSSPVLPCIPEPVSPKTSRVPLTPRTAQRRQNEAAGLDAVNQYFQRVRLSQIEEVASTKDSRRASTARASTKSAGSGSTETKDADRPAQGLAIFNGTSSPDEQIVFDGTSAPDEVIFEDEPVFEIVAKGKRCSNALQHSRTQSHDLEIEFIETGHTTFTPLSVDRNSDDYPSTFILPEDAFAYPTAPPPVILFPVSTPSAASTFEGSAESHDTAASGSTGTTVAAHHRRSPLLPHHLGPALDELSEFFSARVPELSSGSSSTGSSCSSGGSASDDVSPAGSYLPPTFAPSAPISPLRKHAPRFGSVSSIPTPRLVEAPLARQRRQSASFTAAQRARMVANGQANPSLVERHVYYDWI</sequence>
<feature type="compositionally biased region" description="Low complexity" evidence="1">
    <location>
        <begin position="308"/>
        <end position="333"/>
    </location>
</feature>
<feature type="region of interest" description="Disordered" evidence="1">
    <location>
        <begin position="308"/>
        <end position="335"/>
    </location>
</feature>
<feature type="compositionally biased region" description="Low complexity" evidence="1">
    <location>
        <begin position="116"/>
        <end position="131"/>
    </location>
</feature>
<feature type="compositionally biased region" description="Low complexity" evidence="1">
    <location>
        <begin position="38"/>
        <end position="57"/>
    </location>
</feature>
<feature type="compositionally biased region" description="Low complexity" evidence="1">
    <location>
        <begin position="265"/>
        <end position="276"/>
    </location>
</feature>
<feature type="region of interest" description="Disordered" evidence="1">
    <location>
        <begin position="254"/>
        <end position="279"/>
    </location>
</feature>
<feature type="compositionally biased region" description="Polar residues" evidence="1">
    <location>
        <begin position="18"/>
        <end position="37"/>
    </location>
</feature>
<organism evidence="2 3">
    <name type="scientific">Rhodotorula paludigena</name>
    <dbReference type="NCBI Taxonomy" id="86838"/>
    <lineage>
        <taxon>Eukaryota</taxon>
        <taxon>Fungi</taxon>
        <taxon>Dikarya</taxon>
        <taxon>Basidiomycota</taxon>
        <taxon>Pucciniomycotina</taxon>
        <taxon>Microbotryomycetes</taxon>
        <taxon>Sporidiobolales</taxon>
        <taxon>Sporidiobolaceae</taxon>
        <taxon>Rhodotorula</taxon>
    </lineage>
</organism>
<comment type="caution">
    <text evidence="2">The sequence shown here is derived from an EMBL/GenBank/DDBJ whole genome shotgun (WGS) entry which is preliminary data.</text>
</comment>
<gene>
    <name evidence="2" type="ORF">Rhopal_002529-T1</name>
</gene>
<name>A0AAV5GKH7_9BASI</name>
<keyword evidence="3" id="KW-1185">Reference proteome</keyword>
<feature type="region of interest" description="Disordered" evidence="1">
    <location>
        <begin position="1"/>
        <end position="86"/>
    </location>
</feature>
<dbReference type="Proteomes" id="UP001342314">
    <property type="component" value="Unassembled WGS sequence"/>
</dbReference>
<accession>A0AAV5GKH7</accession>
<protein>
    <submittedName>
        <fullName evidence="2">Uncharacterized protein</fullName>
    </submittedName>
</protein>
<dbReference type="AlphaFoldDB" id="A0AAV5GKH7"/>
<proteinExistence type="predicted"/>
<feature type="region of interest" description="Disordered" evidence="1">
    <location>
        <begin position="107"/>
        <end position="137"/>
    </location>
</feature>